<dbReference type="PANTHER" id="PTHR19315">
    <property type="entry name" value="ER MEMBRANE PROTEIN COMPLEX SUBUNIT 4"/>
    <property type="match status" value="1"/>
</dbReference>
<keyword evidence="4 10" id="KW-0812">Transmembrane</keyword>
<evidence type="ECO:0000256" key="4">
    <source>
        <dbReference type="ARBA" id="ARBA00022692"/>
    </source>
</evidence>
<dbReference type="RefSeq" id="XP_047783412.1">
    <property type="nucleotide sequence ID" value="XM_047926600.1"/>
</dbReference>
<evidence type="ECO:0000256" key="7">
    <source>
        <dbReference type="ARBA" id="ARBA00023136"/>
    </source>
</evidence>
<feature type="compositionally biased region" description="Low complexity" evidence="9">
    <location>
        <begin position="26"/>
        <end position="42"/>
    </location>
</feature>
<dbReference type="Pfam" id="PF06417">
    <property type="entry name" value="EMC4"/>
    <property type="match status" value="1"/>
</dbReference>
<gene>
    <name evidence="11" type="ORF">C8Q71DRAFT_845044</name>
</gene>
<evidence type="ECO:0000256" key="2">
    <source>
        <dbReference type="ARBA" id="ARBA00007715"/>
    </source>
</evidence>
<evidence type="ECO:0000313" key="12">
    <source>
        <dbReference type="Proteomes" id="UP000814176"/>
    </source>
</evidence>
<keyword evidence="5" id="KW-0256">Endoplasmic reticulum</keyword>
<dbReference type="EMBL" id="JADCUA010000002">
    <property type="protein sequence ID" value="KAH9842365.1"/>
    <property type="molecule type" value="Genomic_DNA"/>
</dbReference>
<dbReference type="InterPro" id="IPR009445">
    <property type="entry name" value="TMEM85/Emc4"/>
</dbReference>
<evidence type="ECO:0000256" key="3">
    <source>
        <dbReference type="ARBA" id="ARBA00020820"/>
    </source>
</evidence>
<comment type="subcellular location">
    <subcellularLocation>
        <location evidence="1">Endoplasmic reticulum membrane</location>
        <topology evidence="1">Multi-pass membrane protein</topology>
    </subcellularLocation>
</comment>
<dbReference type="PIRSF" id="PIRSF017207">
    <property type="entry name" value="UCP017207_TM-p85"/>
    <property type="match status" value="1"/>
</dbReference>
<evidence type="ECO:0000256" key="10">
    <source>
        <dbReference type="SAM" id="Phobius"/>
    </source>
</evidence>
<reference evidence="11 12" key="1">
    <citation type="journal article" date="2021" name="Environ. Microbiol.">
        <title>Gene family expansions and transcriptome signatures uncover fungal adaptations to wood decay.</title>
        <authorList>
            <person name="Hage H."/>
            <person name="Miyauchi S."/>
            <person name="Viragh M."/>
            <person name="Drula E."/>
            <person name="Min B."/>
            <person name="Chaduli D."/>
            <person name="Navarro D."/>
            <person name="Favel A."/>
            <person name="Norest M."/>
            <person name="Lesage-Meessen L."/>
            <person name="Balint B."/>
            <person name="Merenyi Z."/>
            <person name="de Eugenio L."/>
            <person name="Morin E."/>
            <person name="Martinez A.T."/>
            <person name="Baldrian P."/>
            <person name="Stursova M."/>
            <person name="Martinez M.J."/>
            <person name="Novotny C."/>
            <person name="Magnuson J.K."/>
            <person name="Spatafora J.W."/>
            <person name="Maurice S."/>
            <person name="Pangilinan J."/>
            <person name="Andreopoulos W."/>
            <person name="LaButti K."/>
            <person name="Hundley H."/>
            <person name="Na H."/>
            <person name="Kuo A."/>
            <person name="Barry K."/>
            <person name="Lipzen A."/>
            <person name="Henrissat B."/>
            <person name="Riley R."/>
            <person name="Ahrendt S."/>
            <person name="Nagy L.G."/>
            <person name="Grigoriev I.V."/>
            <person name="Martin F."/>
            <person name="Rosso M.N."/>
        </authorList>
    </citation>
    <scope>NUCLEOTIDE SEQUENCE [LARGE SCALE GENOMIC DNA]</scope>
    <source>
        <strain evidence="11 12">CIRM-BRFM 1785</strain>
    </source>
</reference>
<keyword evidence="6 10" id="KW-1133">Transmembrane helix</keyword>
<feature type="transmembrane region" description="Helical" evidence="10">
    <location>
        <begin position="67"/>
        <end position="88"/>
    </location>
</feature>
<sequence length="186" mass="20095">MASTTTVMDPSKWKNLPPPPGFSALQSSHKSQPKSSQTSKQSYESLKTKRAWDFAISPAKSLPMQAFMLYMSGGGVQIFSMGIVFMLLSSPFKNLATMNTAFAPFAPSSAPPKAFSTLVLQKVVYILCSILTLALGLWKCRSMGLLPTGTGDWLAFETRGQPVPGTSPIVARKLHWQVTGYGADGE</sequence>
<keyword evidence="7 8" id="KW-0472">Membrane</keyword>
<evidence type="ECO:0000313" key="11">
    <source>
        <dbReference type="EMBL" id="KAH9842365.1"/>
    </source>
</evidence>
<dbReference type="Proteomes" id="UP000814176">
    <property type="component" value="Unassembled WGS sequence"/>
</dbReference>
<dbReference type="GeneID" id="72007332"/>
<name>A0ABQ8KVP2_9APHY</name>
<evidence type="ECO:0000256" key="8">
    <source>
        <dbReference type="PIRNR" id="PIRNR017207"/>
    </source>
</evidence>
<evidence type="ECO:0000256" key="6">
    <source>
        <dbReference type="ARBA" id="ARBA00022989"/>
    </source>
</evidence>
<feature type="region of interest" description="Disordered" evidence="9">
    <location>
        <begin position="1"/>
        <end position="42"/>
    </location>
</feature>
<comment type="similarity">
    <text evidence="2 8">Belongs to the EMC4 family.</text>
</comment>
<accession>A0ABQ8KVP2</accession>
<evidence type="ECO:0000256" key="1">
    <source>
        <dbReference type="ARBA" id="ARBA00004477"/>
    </source>
</evidence>
<feature type="transmembrane region" description="Helical" evidence="10">
    <location>
        <begin position="119"/>
        <end position="138"/>
    </location>
</feature>
<evidence type="ECO:0000256" key="9">
    <source>
        <dbReference type="SAM" id="MobiDB-lite"/>
    </source>
</evidence>
<evidence type="ECO:0000256" key="5">
    <source>
        <dbReference type="ARBA" id="ARBA00022824"/>
    </source>
</evidence>
<organism evidence="11 12">
    <name type="scientific">Rhodofomes roseus</name>
    <dbReference type="NCBI Taxonomy" id="34475"/>
    <lineage>
        <taxon>Eukaryota</taxon>
        <taxon>Fungi</taxon>
        <taxon>Dikarya</taxon>
        <taxon>Basidiomycota</taxon>
        <taxon>Agaricomycotina</taxon>
        <taxon>Agaricomycetes</taxon>
        <taxon>Polyporales</taxon>
        <taxon>Rhodofomes</taxon>
    </lineage>
</organism>
<comment type="caution">
    <text evidence="11">The sequence shown here is derived from an EMBL/GenBank/DDBJ whole genome shotgun (WGS) entry which is preliminary data.</text>
</comment>
<proteinExistence type="inferred from homology"/>
<keyword evidence="12" id="KW-1185">Reference proteome</keyword>
<protein>
    <recommendedName>
        <fullName evidence="3 8">ER membrane protein complex subunit 4</fullName>
    </recommendedName>
</protein>